<reference evidence="5 6" key="1">
    <citation type="submission" date="2021-06" db="EMBL/GenBank/DDBJ databases">
        <authorList>
            <person name="Kallberg Y."/>
            <person name="Tangrot J."/>
            <person name="Rosling A."/>
        </authorList>
    </citation>
    <scope>NUCLEOTIDE SEQUENCE [LARGE SCALE GENOMIC DNA]</scope>
    <source>
        <strain evidence="5 6">120-4 pot B 10/14</strain>
    </source>
</reference>
<evidence type="ECO:0000256" key="3">
    <source>
        <dbReference type="ARBA" id="ARBA00023277"/>
    </source>
</evidence>
<accession>A0ABN7UG08</accession>
<dbReference type="PANTHER" id="PTHR36050">
    <property type="entry name" value="O-FUCOSYLTRANSFERASE 30"/>
    <property type="match status" value="1"/>
</dbReference>
<gene>
    <name evidence="5" type="ORF">GMARGA_LOCUS5560</name>
</gene>
<evidence type="ECO:0000313" key="5">
    <source>
        <dbReference type="EMBL" id="CAG8572615.1"/>
    </source>
</evidence>
<evidence type="ECO:0000256" key="4">
    <source>
        <dbReference type="SAM" id="Phobius"/>
    </source>
</evidence>
<dbReference type="Pfam" id="PF10250">
    <property type="entry name" value="O-FucT"/>
    <property type="match status" value="1"/>
</dbReference>
<keyword evidence="6" id="KW-1185">Reference proteome</keyword>
<feature type="transmembrane region" description="Helical" evidence="4">
    <location>
        <begin position="15"/>
        <end position="33"/>
    </location>
</feature>
<name>A0ABN7UG08_GIGMA</name>
<keyword evidence="3" id="KW-0119">Carbohydrate metabolism</keyword>
<evidence type="ECO:0000256" key="1">
    <source>
        <dbReference type="ARBA" id="ARBA00022679"/>
    </source>
</evidence>
<protein>
    <submittedName>
        <fullName evidence="5">36302_t:CDS:1</fullName>
    </submittedName>
</protein>
<dbReference type="EMBL" id="CAJVQB010002380">
    <property type="protein sequence ID" value="CAG8572615.1"/>
    <property type="molecule type" value="Genomic_DNA"/>
</dbReference>
<evidence type="ECO:0000313" key="6">
    <source>
        <dbReference type="Proteomes" id="UP000789901"/>
    </source>
</evidence>
<dbReference type="InterPro" id="IPR019378">
    <property type="entry name" value="GDP-Fuc_O-FucTrfase"/>
</dbReference>
<keyword evidence="4" id="KW-0472">Membrane</keyword>
<proteinExistence type="predicted"/>
<keyword evidence="4" id="KW-1133">Transmembrane helix</keyword>
<keyword evidence="2" id="KW-0294">Fucose metabolism</keyword>
<dbReference type="PANTHER" id="PTHR36050:SF1">
    <property type="entry name" value="O-FUCOSYLTRANSFERASE 30"/>
    <property type="match status" value="1"/>
</dbReference>
<keyword evidence="4" id="KW-0812">Transmembrane</keyword>
<evidence type="ECO:0000256" key="2">
    <source>
        <dbReference type="ARBA" id="ARBA00023253"/>
    </source>
</evidence>
<comment type="caution">
    <text evidence="5">The sequence shown here is derived from an EMBL/GenBank/DDBJ whole genome shotgun (WGS) entry which is preliminary data.</text>
</comment>
<sequence>MTLNFSYATFQRKKYLYIFLFTILFATSYLIGYKSLSSSNNFKNLTVHQEKYLTYLPHDGFNNQRIELGNAIFLAWFLNRTLIIPPLLFFKGVAPIISQPYDELYNILTRFMLPNDDYKKNEFEFCFSEYKTNCNFVLCLREDQSNCRTVSYTMYNWEELMDFTFLKQNIKYIHRQDFNYKHLLESIQIYDDKEVYNMTNDQSQYQQRYYDDPRSTKSLGKFKERVNLIDLSKRNEKLLHFGSVFSSIRIDQELPESKKFWKKLMNEMIPNNPIIINIVNKIVDKIGGTNNFIGAHARLKDGYFVRNQNKTIKELIKKIQIDFKQIDIKNDSTCLPTIIYLATDVKHNHKSLQPFFQTFPCVYTLNDFNDLLEPLKFLKNPKDDMIMYEFFIPLVDLLVTSRGNKFYQTPRSTFSRYAQQLNKVNFTKSIIF</sequence>
<dbReference type="Gene3D" id="3.40.50.11350">
    <property type="match status" value="1"/>
</dbReference>
<keyword evidence="1" id="KW-0808">Transferase</keyword>
<organism evidence="5 6">
    <name type="scientific">Gigaspora margarita</name>
    <dbReference type="NCBI Taxonomy" id="4874"/>
    <lineage>
        <taxon>Eukaryota</taxon>
        <taxon>Fungi</taxon>
        <taxon>Fungi incertae sedis</taxon>
        <taxon>Mucoromycota</taxon>
        <taxon>Glomeromycotina</taxon>
        <taxon>Glomeromycetes</taxon>
        <taxon>Diversisporales</taxon>
        <taxon>Gigasporaceae</taxon>
        <taxon>Gigaspora</taxon>
    </lineage>
</organism>
<dbReference type="Proteomes" id="UP000789901">
    <property type="component" value="Unassembled WGS sequence"/>
</dbReference>